<dbReference type="GO" id="GO:0000271">
    <property type="term" value="P:polysaccharide biosynthetic process"/>
    <property type="evidence" value="ECO:0007669"/>
    <property type="project" value="TreeGrafter"/>
</dbReference>
<keyword evidence="1" id="KW-0812">Transmembrane</keyword>
<evidence type="ECO:0000313" key="2">
    <source>
        <dbReference type="EMBL" id="KAG5177125.1"/>
    </source>
</evidence>
<organism evidence="2 3">
    <name type="scientific">Tribonema minus</name>
    <dbReference type="NCBI Taxonomy" id="303371"/>
    <lineage>
        <taxon>Eukaryota</taxon>
        <taxon>Sar</taxon>
        <taxon>Stramenopiles</taxon>
        <taxon>Ochrophyta</taxon>
        <taxon>PX clade</taxon>
        <taxon>Xanthophyceae</taxon>
        <taxon>Tribonematales</taxon>
        <taxon>Tribonemataceae</taxon>
        <taxon>Tribonema</taxon>
    </lineage>
</organism>
<dbReference type="PANTHER" id="PTHR23028:SF53">
    <property type="entry name" value="ACYL_TRANSF_3 DOMAIN-CONTAINING PROTEIN"/>
    <property type="match status" value="1"/>
</dbReference>
<name>A0A835YP55_9STRA</name>
<dbReference type="GO" id="GO:0016020">
    <property type="term" value="C:membrane"/>
    <property type="evidence" value="ECO:0007669"/>
    <property type="project" value="TreeGrafter"/>
</dbReference>
<feature type="transmembrane region" description="Helical" evidence="1">
    <location>
        <begin position="96"/>
        <end position="115"/>
    </location>
</feature>
<keyword evidence="1" id="KW-1133">Transmembrane helix</keyword>
<feature type="transmembrane region" description="Helical" evidence="1">
    <location>
        <begin position="402"/>
        <end position="419"/>
    </location>
</feature>
<reference evidence="2" key="1">
    <citation type="submission" date="2021-02" db="EMBL/GenBank/DDBJ databases">
        <title>First Annotated Genome of the Yellow-green Alga Tribonema minus.</title>
        <authorList>
            <person name="Mahan K.M."/>
        </authorList>
    </citation>
    <scope>NUCLEOTIDE SEQUENCE</scope>
    <source>
        <strain evidence="2">UTEX B ZZ1240</strain>
    </source>
</reference>
<evidence type="ECO:0000313" key="3">
    <source>
        <dbReference type="Proteomes" id="UP000664859"/>
    </source>
</evidence>
<keyword evidence="1" id="KW-0472">Membrane</keyword>
<feature type="transmembrane region" description="Helical" evidence="1">
    <location>
        <begin position="148"/>
        <end position="167"/>
    </location>
</feature>
<protein>
    <recommendedName>
        <fullName evidence="4">Acyltransferase 3 domain-containing protein</fullName>
    </recommendedName>
</protein>
<accession>A0A835YP55</accession>
<dbReference type="EMBL" id="JAFCMP010000529">
    <property type="protein sequence ID" value="KAG5177125.1"/>
    <property type="molecule type" value="Genomic_DNA"/>
</dbReference>
<dbReference type="PANTHER" id="PTHR23028">
    <property type="entry name" value="ACETYLTRANSFERASE"/>
    <property type="match status" value="1"/>
</dbReference>
<feature type="transmembrane region" description="Helical" evidence="1">
    <location>
        <begin position="121"/>
        <end position="141"/>
    </location>
</feature>
<dbReference type="Proteomes" id="UP000664859">
    <property type="component" value="Unassembled WGS sequence"/>
</dbReference>
<gene>
    <name evidence="2" type="ORF">JKP88DRAFT_282226</name>
</gene>
<proteinExistence type="predicted"/>
<dbReference type="OrthoDB" id="512920at2759"/>
<keyword evidence="3" id="KW-1185">Reference proteome</keyword>
<feature type="transmembrane region" description="Helical" evidence="1">
    <location>
        <begin position="315"/>
        <end position="335"/>
    </location>
</feature>
<comment type="caution">
    <text evidence="2">The sequence shown here is derived from an EMBL/GenBank/DDBJ whole genome shotgun (WGS) entry which is preliminary data.</text>
</comment>
<sequence>MAKLSVDMDAHTGLRGVAAVVLAGSRVRLPPLAAADELLQSSCCLGTHGHNIAVAPAAAAGKGTADGAEHAQLQQPSARSPYAAFMRNRLARVMPTYYLCALSAVPLAFGGYHYMDPADTSSIVWSIAVSVVPVCTLDGFLTGSDINSPGWTVCTLVVMWALFPASLARARGMSDAQLVAPLMRLYWAQLALALGLFFVLVPLLGFWPAFSFATMSPQSRYPVFLMGAHAGLLCLRHLHTPVPWPSSFLRFWPTGGYEGGGGGGEYALASTEQGASPAAAAAELGGAPPAEQLNAAGNSESARWARVTRRQCAQLSALTLAVIVADNALALAAGAHILAEVWLQAIVVFGQLELVVALARDGGGGAAAASRALRSRCVQWLGRVSMAVYLVHWPLIYYLAWALHGGALRPVAGALGLRCGRQRRRRRRRCCARRVRGGA</sequence>
<dbReference type="InterPro" id="IPR050879">
    <property type="entry name" value="Acyltransferase_3"/>
</dbReference>
<feature type="transmembrane region" description="Helical" evidence="1">
    <location>
        <begin position="187"/>
        <end position="210"/>
    </location>
</feature>
<dbReference type="AlphaFoldDB" id="A0A835YP55"/>
<evidence type="ECO:0000256" key="1">
    <source>
        <dbReference type="SAM" id="Phobius"/>
    </source>
</evidence>
<evidence type="ECO:0008006" key="4">
    <source>
        <dbReference type="Google" id="ProtNLM"/>
    </source>
</evidence>